<proteinExistence type="predicted"/>
<reference evidence="4" key="1">
    <citation type="journal article" date="2019" name="Int. J. Syst. Evol. Microbiol.">
        <title>The Global Catalogue of Microorganisms (GCM) 10K type strain sequencing project: providing services to taxonomists for standard genome sequencing and annotation.</title>
        <authorList>
            <consortium name="The Broad Institute Genomics Platform"/>
            <consortium name="The Broad Institute Genome Sequencing Center for Infectious Disease"/>
            <person name="Wu L."/>
            <person name="Ma J."/>
        </authorList>
    </citation>
    <scope>NUCLEOTIDE SEQUENCE [LARGE SCALE GENOMIC DNA]</scope>
    <source>
        <strain evidence="4">JCM 17066</strain>
    </source>
</reference>
<dbReference type="PROSITE" id="PS50405">
    <property type="entry name" value="GST_CTER"/>
    <property type="match status" value="1"/>
</dbReference>
<dbReference type="SUPFAM" id="SSF47616">
    <property type="entry name" value="GST C-terminal domain-like"/>
    <property type="match status" value="1"/>
</dbReference>
<dbReference type="SFLD" id="SFLDS00019">
    <property type="entry name" value="Glutathione_Transferase_(cytos"/>
    <property type="match status" value="1"/>
</dbReference>
<dbReference type="InterPro" id="IPR010987">
    <property type="entry name" value="Glutathione-S-Trfase_C-like"/>
</dbReference>
<dbReference type="Gene3D" id="3.40.30.10">
    <property type="entry name" value="Glutaredoxin"/>
    <property type="match status" value="1"/>
</dbReference>
<dbReference type="InterPro" id="IPR004045">
    <property type="entry name" value="Glutathione_S-Trfase_N"/>
</dbReference>
<dbReference type="InterPro" id="IPR036282">
    <property type="entry name" value="Glutathione-S-Trfase_C_sf"/>
</dbReference>
<dbReference type="Pfam" id="PF13410">
    <property type="entry name" value="GST_C_2"/>
    <property type="match status" value="1"/>
</dbReference>
<evidence type="ECO:0000313" key="4">
    <source>
        <dbReference type="Proteomes" id="UP001596045"/>
    </source>
</evidence>
<protein>
    <submittedName>
        <fullName evidence="3">Glutathione S-transferase family protein</fullName>
    </submittedName>
</protein>
<comment type="caution">
    <text evidence="3">The sequence shown here is derived from an EMBL/GenBank/DDBJ whole genome shotgun (WGS) entry which is preliminary data.</text>
</comment>
<feature type="domain" description="GST N-terminal" evidence="1">
    <location>
        <begin position="3"/>
        <end position="85"/>
    </location>
</feature>
<dbReference type="PROSITE" id="PS50404">
    <property type="entry name" value="GST_NTER"/>
    <property type="match status" value="1"/>
</dbReference>
<accession>A0ABW0M5Q7</accession>
<dbReference type="Proteomes" id="UP001596045">
    <property type="component" value="Unassembled WGS sequence"/>
</dbReference>
<dbReference type="Gene3D" id="1.20.1050.10">
    <property type="match status" value="1"/>
</dbReference>
<organism evidence="3 4">
    <name type="scientific">Paraherbaspirillum soli</name>
    <dbReference type="NCBI Taxonomy" id="631222"/>
    <lineage>
        <taxon>Bacteria</taxon>
        <taxon>Pseudomonadati</taxon>
        <taxon>Pseudomonadota</taxon>
        <taxon>Betaproteobacteria</taxon>
        <taxon>Burkholderiales</taxon>
        <taxon>Oxalobacteraceae</taxon>
        <taxon>Paraherbaspirillum</taxon>
    </lineage>
</organism>
<dbReference type="SFLD" id="SFLDG00358">
    <property type="entry name" value="Main_(cytGST)"/>
    <property type="match status" value="1"/>
</dbReference>
<dbReference type="SUPFAM" id="SSF52833">
    <property type="entry name" value="Thioredoxin-like"/>
    <property type="match status" value="1"/>
</dbReference>
<evidence type="ECO:0000259" key="2">
    <source>
        <dbReference type="PROSITE" id="PS50405"/>
    </source>
</evidence>
<evidence type="ECO:0000313" key="3">
    <source>
        <dbReference type="EMBL" id="MFC5473124.1"/>
    </source>
</evidence>
<feature type="domain" description="GST C-terminal" evidence="2">
    <location>
        <begin position="88"/>
        <end position="206"/>
    </location>
</feature>
<dbReference type="Pfam" id="PF02798">
    <property type="entry name" value="GST_N"/>
    <property type="match status" value="1"/>
</dbReference>
<gene>
    <name evidence="3" type="ORF">ACFPM8_04060</name>
</gene>
<dbReference type="InterPro" id="IPR040079">
    <property type="entry name" value="Glutathione_S-Trfase"/>
</dbReference>
<keyword evidence="4" id="KW-1185">Reference proteome</keyword>
<sequence length="206" mass="23249">MQDNFILYGNVNSGHAYKVRLMLAVGGVEHDYQHIDIDQPRSARPEPFRSLAKFGQVPLLLHNGRPYVQSDAILCHLAEHTGRFGAETPERMACVREWLFWEANRLGMCLPQLRWARRFEPDAYNAGAVAWLQGRFDVDIAILDAELADGRAFIVDDSPTVADFSLCGYLFWADAAEVKLPQNVAAWLERISRLPAWRAPDVLLAA</sequence>
<dbReference type="InterPro" id="IPR036249">
    <property type="entry name" value="Thioredoxin-like_sf"/>
</dbReference>
<dbReference type="PANTHER" id="PTHR44051">
    <property type="entry name" value="GLUTATHIONE S-TRANSFERASE-RELATED"/>
    <property type="match status" value="1"/>
</dbReference>
<dbReference type="PANTHER" id="PTHR44051:SF2">
    <property type="entry name" value="HYPOTHETICAL GLUTATHIONE S-TRANSFERASE LIKE PROTEIN"/>
    <property type="match status" value="1"/>
</dbReference>
<dbReference type="RefSeq" id="WP_378995222.1">
    <property type="nucleotide sequence ID" value="NZ_JBHSMT010000008.1"/>
</dbReference>
<name>A0ABW0M5Q7_9BURK</name>
<dbReference type="EMBL" id="JBHSMT010000008">
    <property type="protein sequence ID" value="MFC5473124.1"/>
    <property type="molecule type" value="Genomic_DNA"/>
</dbReference>
<evidence type="ECO:0000259" key="1">
    <source>
        <dbReference type="PROSITE" id="PS50404"/>
    </source>
</evidence>